<sequence>MNADDKCELTRTMLMHQSSSLRSIVLQYTYDYSNVASLHLYLDGSPSIVSVLSVIAILRLYHRVRYLHIILKDNSPVDDTNIYVPITIPTVNKNDLPVLSQVISFGLTLFAAWNNDSVACILRSSERSPISCPSPLFQQVKYLKLELLIVPSSLLNSRLDIFNFHQISEDDAQETVTYLSNLVRLPTITQIEFESSFNTYR</sequence>
<protein>
    <submittedName>
        <fullName evidence="3">Uncharacterized protein</fullName>
    </submittedName>
</protein>
<dbReference type="Proteomes" id="UP000681967">
    <property type="component" value="Unassembled WGS sequence"/>
</dbReference>
<dbReference type="Proteomes" id="UP000663842">
    <property type="component" value="Unassembled WGS sequence"/>
</dbReference>
<evidence type="ECO:0000256" key="1">
    <source>
        <dbReference type="SAM" id="Phobius"/>
    </source>
</evidence>
<keyword evidence="1" id="KW-0472">Membrane</keyword>
<organism evidence="3 4">
    <name type="scientific">Rotaria magnacalcarata</name>
    <dbReference type="NCBI Taxonomy" id="392030"/>
    <lineage>
        <taxon>Eukaryota</taxon>
        <taxon>Metazoa</taxon>
        <taxon>Spiralia</taxon>
        <taxon>Gnathifera</taxon>
        <taxon>Rotifera</taxon>
        <taxon>Eurotatoria</taxon>
        <taxon>Bdelloidea</taxon>
        <taxon>Philodinida</taxon>
        <taxon>Philodinidae</taxon>
        <taxon>Rotaria</taxon>
    </lineage>
</organism>
<gene>
    <name evidence="2" type="ORF">BYL167_LOCUS21395</name>
    <name evidence="3" type="ORF">UXM345_LOCUS33961</name>
</gene>
<evidence type="ECO:0000313" key="4">
    <source>
        <dbReference type="Proteomes" id="UP000663842"/>
    </source>
</evidence>
<evidence type="ECO:0000313" key="2">
    <source>
        <dbReference type="EMBL" id="CAF4148237.1"/>
    </source>
</evidence>
<evidence type="ECO:0000313" key="3">
    <source>
        <dbReference type="EMBL" id="CAF4311401.1"/>
    </source>
</evidence>
<dbReference type="EMBL" id="CAJOBF010011874">
    <property type="protein sequence ID" value="CAF4311401.1"/>
    <property type="molecule type" value="Genomic_DNA"/>
</dbReference>
<accession>A0A820ILM2</accession>
<dbReference type="AlphaFoldDB" id="A0A820ILM2"/>
<keyword evidence="1" id="KW-0812">Transmembrane</keyword>
<reference evidence="3" key="1">
    <citation type="submission" date="2021-02" db="EMBL/GenBank/DDBJ databases">
        <authorList>
            <person name="Nowell W R."/>
        </authorList>
    </citation>
    <scope>NUCLEOTIDE SEQUENCE</scope>
</reference>
<comment type="caution">
    <text evidence="3">The sequence shown here is derived from an EMBL/GenBank/DDBJ whole genome shotgun (WGS) entry which is preliminary data.</text>
</comment>
<keyword evidence="1" id="KW-1133">Transmembrane helix</keyword>
<dbReference type="EMBL" id="CAJOBH010009740">
    <property type="protein sequence ID" value="CAF4148237.1"/>
    <property type="molecule type" value="Genomic_DNA"/>
</dbReference>
<feature type="transmembrane region" description="Helical" evidence="1">
    <location>
        <begin position="40"/>
        <end position="61"/>
    </location>
</feature>
<name>A0A820ILM2_9BILA</name>
<proteinExistence type="predicted"/>